<comment type="subcellular location">
    <subcellularLocation>
        <location evidence="1">Cell membrane</location>
        <topology evidence="1">Multi-pass membrane protein</topology>
    </subcellularLocation>
</comment>
<sequence>MSKTDNTVLKDMIITMLLYGIIAQIVCLIIPGDHLRMTAGLWIGVAAGVFMVIHMKNSLDEAVLYGEQEAQRYMQKSYAIRYLVVVVVFIAVSWLRIVNVLTLFAGIMSLKLAAYLQPIMHKLFAKFKKSK</sequence>
<keyword evidence="3" id="KW-0812">Transmembrane</keyword>
<reference evidence="6 7" key="1">
    <citation type="submission" date="2015-09" db="EMBL/GenBank/DDBJ databases">
        <authorList>
            <consortium name="Pathogen Informatics"/>
        </authorList>
    </citation>
    <scope>NUCLEOTIDE SEQUENCE [LARGE SCALE GENOMIC DNA]</scope>
    <source>
        <strain evidence="6 7">2789STDY5834962</strain>
    </source>
</reference>
<dbReference type="Pfam" id="PF03899">
    <property type="entry name" value="ATP-synt_I"/>
    <property type="match status" value="1"/>
</dbReference>
<evidence type="ECO:0000256" key="5">
    <source>
        <dbReference type="ARBA" id="ARBA00023136"/>
    </source>
</evidence>
<name>A0A173SBG5_9FIRM</name>
<proteinExistence type="predicted"/>
<evidence type="ECO:0000256" key="2">
    <source>
        <dbReference type="ARBA" id="ARBA00022475"/>
    </source>
</evidence>
<dbReference type="AlphaFoldDB" id="A0A173SBG5"/>
<gene>
    <name evidence="6" type="ORF">ERS852574_01247</name>
</gene>
<dbReference type="EMBL" id="CYXR01000007">
    <property type="protein sequence ID" value="CUM87147.1"/>
    <property type="molecule type" value="Genomic_DNA"/>
</dbReference>
<keyword evidence="2" id="KW-1003">Cell membrane</keyword>
<organism evidence="6 7">
    <name type="scientific">Coprococcus comes</name>
    <dbReference type="NCBI Taxonomy" id="410072"/>
    <lineage>
        <taxon>Bacteria</taxon>
        <taxon>Bacillati</taxon>
        <taxon>Bacillota</taxon>
        <taxon>Clostridia</taxon>
        <taxon>Lachnospirales</taxon>
        <taxon>Lachnospiraceae</taxon>
        <taxon>Coprococcus</taxon>
    </lineage>
</organism>
<dbReference type="RefSeq" id="WP_008370058.1">
    <property type="nucleotide sequence ID" value="NZ_CAXSNH010000013.1"/>
</dbReference>
<evidence type="ECO:0000256" key="1">
    <source>
        <dbReference type="ARBA" id="ARBA00004651"/>
    </source>
</evidence>
<protein>
    <submittedName>
        <fullName evidence="6">Uncharacterized protein</fullName>
    </submittedName>
</protein>
<evidence type="ECO:0000256" key="3">
    <source>
        <dbReference type="ARBA" id="ARBA00022692"/>
    </source>
</evidence>
<dbReference type="InterPro" id="IPR005598">
    <property type="entry name" value="ATP_synth_I"/>
</dbReference>
<evidence type="ECO:0000256" key="4">
    <source>
        <dbReference type="ARBA" id="ARBA00022989"/>
    </source>
</evidence>
<evidence type="ECO:0000313" key="7">
    <source>
        <dbReference type="Proteomes" id="UP000095727"/>
    </source>
</evidence>
<evidence type="ECO:0000313" key="6">
    <source>
        <dbReference type="EMBL" id="CUM87147.1"/>
    </source>
</evidence>
<dbReference type="GO" id="GO:0005886">
    <property type="term" value="C:plasma membrane"/>
    <property type="evidence" value="ECO:0007669"/>
    <property type="project" value="UniProtKB-SubCell"/>
</dbReference>
<keyword evidence="5" id="KW-0472">Membrane</keyword>
<dbReference type="Proteomes" id="UP000095727">
    <property type="component" value="Unassembled WGS sequence"/>
</dbReference>
<keyword evidence="4" id="KW-1133">Transmembrane helix</keyword>
<dbReference type="GeneID" id="92823606"/>
<accession>A0A173SBG5</accession>